<evidence type="ECO:0000259" key="6">
    <source>
        <dbReference type="PROSITE" id="PS50103"/>
    </source>
</evidence>
<dbReference type="Pfam" id="PF25512">
    <property type="entry name" value="zf-CCCH_AtC3H23"/>
    <property type="match status" value="1"/>
</dbReference>
<evidence type="ECO:0000256" key="4">
    <source>
        <dbReference type="ARBA" id="ARBA00023125"/>
    </source>
</evidence>
<keyword evidence="8" id="KW-1185">Reference proteome</keyword>
<dbReference type="InterPro" id="IPR045234">
    <property type="entry name" value="Unkempt-like"/>
</dbReference>
<dbReference type="PROSITE" id="PS50103">
    <property type="entry name" value="ZF_C3H1"/>
    <property type="match status" value="1"/>
</dbReference>
<dbReference type="Proteomes" id="UP001345219">
    <property type="component" value="Chromosome 8"/>
</dbReference>
<proteinExistence type="predicted"/>
<feature type="domain" description="C3H1-type" evidence="6">
    <location>
        <begin position="109"/>
        <end position="136"/>
    </location>
</feature>
<dbReference type="EMBL" id="JAXIOK010000014">
    <property type="protein sequence ID" value="KAK4755924.1"/>
    <property type="molecule type" value="Genomic_DNA"/>
</dbReference>
<evidence type="ECO:0000256" key="1">
    <source>
        <dbReference type="ARBA" id="ARBA00022723"/>
    </source>
</evidence>
<comment type="caution">
    <text evidence="7">The sequence shown here is derived from an EMBL/GenBank/DDBJ whole genome shotgun (WGS) entry which is preliminary data.</text>
</comment>
<dbReference type="InterPro" id="IPR000571">
    <property type="entry name" value="Znf_CCCH"/>
</dbReference>
<keyword evidence="2 5" id="KW-0863">Zinc-finger</keyword>
<dbReference type="PANTHER" id="PTHR14493">
    <property type="entry name" value="UNKEMPT FAMILY MEMBER"/>
    <property type="match status" value="1"/>
</dbReference>
<keyword evidence="4" id="KW-0238">DNA-binding</keyword>
<evidence type="ECO:0000256" key="2">
    <source>
        <dbReference type="ARBA" id="ARBA00022771"/>
    </source>
</evidence>
<gene>
    <name evidence="7" type="ORF">SAY87_009681</name>
</gene>
<organism evidence="7 8">
    <name type="scientific">Trapa incisa</name>
    <dbReference type="NCBI Taxonomy" id="236973"/>
    <lineage>
        <taxon>Eukaryota</taxon>
        <taxon>Viridiplantae</taxon>
        <taxon>Streptophyta</taxon>
        <taxon>Embryophyta</taxon>
        <taxon>Tracheophyta</taxon>
        <taxon>Spermatophyta</taxon>
        <taxon>Magnoliopsida</taxon>
        <taxon>eudicotyledons</taxon>
        <taxon>Gunneridae</taxon>
        <taxon>Pentapetalae</taxon>
        <taxon>rosids</taxon>
        <taxon>malvids</taxon>
        <taxon>Myrtales</taxon>
        <taxon>Lythraceae</taxon>
        <taxon>Trapa</taxon>
    </lineage>
</organism>
<name>A0AAN7K0B1_9MYRT</name>
<dbReference type="SMART" id="SM00356">
    <property type="entry name" value="ZnF_C3H1"/>
    <property type="match status" value="2"/>
</dbReference>
<dbReference type="PANTHER" id="PTHR14493:SF147">
    <property type="entry name" value="ZINC FINGER CCCH DOMAIN-CONTAINING PROTEIN 23"/>
    <property type="match status" value="1"/>
</dbReference>
<dbReference type="Gene3D" id="4.10.1000.10">
    <property type="entry name" value="Zinc finger, CCCH-type"/>
    <property type="match status" value="1"/>
</dbReference>
<reference evidence="7 8" key="1">
    <citation type="journal article" date="2023" name="Hortic Res">
        <title>Pangenome of water caltrop reveals structural variations and asymmetric subgenome divergence after allopolyploidization.</title>
        <authorList>
            <person name="Zhang X."/>
            <person name="Chen Y."/>
            <person name="Wang L."/>
            <person name="Yuan Y."/>
            <person name="Fang M."/>
            <person name="Shi L."/>
            <person name="Lu R."/>
            <person name="Comes H.P."/>
            <person name="Ma Y."/>
            <person name="Chen Y."/>
            <person name="Huang G."/>
            <person name="Zhou Y."/>
            <person name="Zheng Z."/>
            <person name="Qiu Y."/>
        </authorList>
    </citation>
    <scope>NUCLEOTIDE SEQUENCE [LARGE SCALE GENOMIC DNA]</scope>
    <source>
        <tissue evidence="7">Roots</tissue>
    </source>
</reference>
<evidence type="ECO:0000256" key="3">
    <source>
        <dbReference type="ARBA" id="ARBA00022833"/>
    </source>
</evidence>
<dbReference type="InterPro" id="IPR057444">
    <property type="entry name" value="Znf-CCCH_AtC3H23-like"/>
</dbReference>
<evidence type="ECO:0000313" key="7">
    <source>
        <dbReference type="EMBL" id="KAK4755924.1"/>
    </source>
</evidence>
<dbReference type="Pfam" id="PF00642">
    <property type="entry name" value="zf-CCCH"/>
    <property type="match status" value="1"/>
</dbReference>
<keyword evidence="3 5" id="KW-0862">Zinc</keyword>
<dbReference type="AlphaFoldDB" id="A0AAN7K0B1"/>
<evidence type="ECO:0000313" key="8">
    <source>
        <dbReference type="Proteomes" id="UP001345219"/>
    </source>
</evidence>
<evidence type="ECO:0000256" key="5">
    <source>
        <dbReference type="PROSITE-ProRule" id="PRU00723"/>
    </source>
</evidence>
<dbReference type="GO" id="GO:0008270">
    <property type="term" value="F:zinc ion binding"/>
    <property type="evidence" value="ECO:0007669"/>
    <property type="project" value="UniProtKB-KW"/>
</dbReference>
<feature type="zinc finger region" description="C3H1-type" evidence="5">
    <location>
        <begin position="109"/>
        <end position="136"/>
    </location>
</feature>
<sequence>MMISELRRPHPTVKVPPWDPYEEPTAEVHSPYSVPSPTADYFAALHRYLPSNVPDQLEPELPETDLLDEFHMYVFKVRPCTRGRSHDWTTCPYAHPGEKARRRDPRRFQYSGTPCPDFRKGVCKKGDSCEFAHGVFECWLHPDRYRTQPCKDGSNCPRRICFFAHSPDQLRILVQPPSPAGSVEPDYSSMGHHGFLTSGSPPLSPSGLNHPMSELVASMRGLSFGNTKPRSKPCSPLRPDMNNIMPSTPSQTRLSGFHLWESPLEEPAMERVESGRDIRAQMYAKLSKNNSLDEVELPGSCPDFGWVAELVK</sequence>
<dbReference type="InterPro" id="IPR036855">
    <property type="entry name" value="Znf_CCCH_sf"/>
</dbReference>
<dbReference type="GO" id="GO:0003677">
    <property type="term" value="F:DNA binding"/>
    <property type="evidence" value="ECO:0007669"/>
    <property type="project" value="UniProtKB-KW"/>
</dbReference>
<keyword evidence="1 5" id="KW-0479">Metal-binding</keyword>
<accession>A0AAN7K0B1</accession>
<protein>
    <recommendedName>
        <fullName evidence="6">C3H1-type domain-containing protein</fullName>
    </recommendedName>
</protein>
<dbReference type="SUPFAM" id="SSF90229">
    <property type="entry name" value="CCCH zinc finger"/>
    <property type="match status" value="1"/>
</dbReference>